<feature type="transmembrane region" description="Helical" evidence="1">
    <location>
        <begin position="20"/>
        <end position="40"/>
    </location>
</feature>
<dbReference type="Gramene" id="TraesJUL5B03G03046320.1">
    <property type="protein sequence ID" value="TraesJUL5B03G03046320.1.CDS1"/>
    <property type="gene ID" value="TraesJUL5B03G03046320"/>
</dbReference>
<reference evidence="2" key="2">
    <citation type="submission" date="2018-10" db="UniProtKB">
        <authorList>
            <consortium name="EnsemblPlants"/>
        </authorList>
    </citation>
    <scope>IDENTIFICATION</scope>
</reference>
<evidence type="ECO:0000313" key="2">
    <source>
        <dbReference type="EnsemblPlants" id="TraesCS5B02G564400.1.cds1"/>
    </source>
</evidence>
<dbReference type="Proteomes" id="UP000019116">
    <property type="component" value="Chromosome 5B"/>
</dbReference>
<dbReference type="Gramene" id="TraesARI7B03G04345610.1">
    <property type="protein sequence ID" value="TraesARI7B03G04345610.1.CDS1"/>
    <property type="gene ID" value="TraesARI7B03G04345610"/>
</dbReference>
<dbReference type="Gramene" id="TraesCS5B02G564400.1">
    <property type="protein sequence ID" value="TraesCS5B02G564400.1.cds1"/>
    <property type="gene ID" value="TraesCS5B02G564400"/>
</dbReference>
<proteinExistence type="predicted"/>
<dbReference type="OrthoDB" id="657467at2759"/>
<keyword evidence="3" id="KW-1185">Reference proteome</keyword>
<dbReference type="Gramene" id="TraesJAG5B03G03022270.1">
    <property type="protein sequence ID" value="TraesJAG5B03G03022270.1.CDS1"/>
    <property type="gene ID" value="TraesJAG5B03G03022270"/>
</dbReference>
<organism evidence="2">
    <name type="scientific">Triticum aestivum</name>
    <name type="common">Wheat</name>
    <dbReference type="NCBI Taxonomy" id="4565"/>
    <lineage>
        <taxon>Eukaryota</taxon>
        <taxon>Viridiplantae</taxon>
        <taxon>Streptophyta</taxon>
        <taxon>Embryophyta</taxon>
        <taxon>Tracheophyta</taxon>
        <taxon>Spermatophyta</taxon>
        <taxon>Magnoliopsida</taxon>
        <taxon>Liliopsida</taxon>
        <taxon>Poales</taxon>
        <taxon>Poaceae</taxon>
        <taxon>BOP clade</taxon>
        <taxon>Pooideae</taxon>
        <taxon>Triticodae</taxon>
        <taxon>Triticeae</taxon>
        <taxon>Triticinae</taxon>
        <taxon>Triticum</taxon>
    </lineage>
</organism>
<keyword evidence="1" id="KW-1133">Transmembrane helix</keyword>
<evidence type="ECO:0008006" key="4">
    <source>
        <dbReference type="Google" id="ProtNLM"/>
    </source>
</evidence>
<dbReference type="Gramene" id="TraesPARA_EIv1.0_2661700.1">
    <property type="protein sequence ID" value="TraesPARA_EIv1.0_2661700.1.CDS1"/>
    <property type="gene ID" value="TraesPARA_EIv1.0_2661700"/>
</dbReference>
<keyword evidence="1" id="KW-0472">Membrane</keyword>
<dbReference type="Gramene" id="TraesLAC5B03G02978660.1">
    <property type="protein sequence ID" value="TraesLAC5B03G02978660.1.CDS1"/>
    <property type="gene ID" value="TraesLAC5B03G02978660"/>
</dbReference>
<dbReference type="Gramene" id="TraesROB_scaffold_004954_01G000400.1">
    <property type="protein sequence ID" value="TraesROB_scaffold_004954_01G000400.1"/>
    <property type="gene ID" value="TraesROB_scaffold_004954_01G000400"/>
</dbReference>
<reference evidence="2" key="1">
    <citation type="submission" date="2018-08" db="EMBL/GenBank/DDBJ databases">
        <authorList>
            <person name="Rossello M."/>
        </authorList>
    </citation>
    <scope>NUCLEOTIDE SEQUENCE [LARGE SCALE GENOMIC DNA]</scope>
    <source>
        <strain evidence="2">cv. Chinese Spring</strain>
    </source>
</reference>
<dbReference type="EnsemblPlants" id="TraesCS5B02G564400.1">
    <property type="protein sequence ID" value="TraesCS5B02G564400.1.cds1"/>
    <property type="gene ID" value="TraesCS5B02G564400"/>
</dbReference>
<dbReference type="Gramene" id="TraesMAC5B03G03022750.1">
    <property type="protein sequence ID" value="TraesMAC5B03G03022750.1.CDS1"/>
    <property type="gene ID" value="TraesMAC5B03G03022750"/>
</dbReference>
<dbReference type="Gramene" id="TraesSTA5B03G03013580.1">
    <property type="protein sequence ID" value="TraesSTA5B03G03013580.1.CDS1"/>
    <property type="gene ID" value="TraesSTA5B03G03013580"/>
</dbReference>
<dbReference type="Gramene" id="TraesLDM5B03G03028490.1">
    <property type="protein sequence ID" value="TraesLDM5B03G03028490.1.CDS1"/>
    <property type="gene ID" value="TraesLDM5B03G03028490"/>
</dbReference>
<dbReference type="Gramene" id="TraesCAD_scaffold_001298_01G000400.1">
    <property type="protein sequence ID" value="TraesCAD_scaffold_001298_01G000400.1"/>
    <property type="gene ID" value="TraesCAD_scaffold_001298_01G000400"/>
</dbReference>
<dbReference type="OMA" id="IGKAWIE"/>
<dbReference type="Gramene" id="TraesCLE_scaffold_004817_01G000400.1">
    <property type="protein sequence ID" value="TraesCLE_scaffold_004817_01G000400.1"/>
    <property type="gene ID" value="TraesCLE_scaffold_004817_01G000400"/>
</dbReference>
<dbReference type="Gramene" id="TraesSYM7B03G03996470.1">
    <property type="protein sequence ID" value="TraesSYM7B03G03996470.1.CDS1"/>
    <property type="gene ID" value="TraesSYM7B03G03996470"/>
</dbReference>
<keyword evidence="1" id="KW-0812">Transmembrane</keyword>
<sequence>MAPAASDVLKKSAFRCLGAARYVVAAAVTVLMVAVIMYAVKVVHRPDDLTLWIVGGSVSVQRSHNLTRPFNYSVGGDNLTFTYTVRAVNPSSRVRIYYTDLIVYLRGRNSSSEMHSFLALIFPNMTVEHQSRADTSVLVRTNVRVPSQGFYFQALANGGSIADVSLKLNGTRVVQNIFTEHNMTSEQAVYYCTPITFGGGKYEDGDAGVDVPCTEDAPTTILDDPLPVSQLN</sequence>
<name>A0A3B6LYY5_WHEAT</name>
<accession>A0A3B6LYY5</accession>
<dbReference type="Gramene" id="TraesCS5B03G1366600.1">
    <property type="protein sequence ID" value="TraesCS5B03G1366600.1.CDS1"/>
    <property type="gene ID" value="TraesCS5B03G1366600"/>
</dbReference>
<evidence type="ECO:0000313" key="3">
    <source>
        <dbReference type="Proteomes" id="UP000019116"/>
    </source>
</evidence>
<dbReference type="PANTHER" id="PTHR36480:SF10">
    <property type="entry name" value="LATE EMBRYOGENESIS ABUNDANT PROTEIN LEA-2 SUBGROUP DOMAIN-CONTAINING PROTEIN"/>
    <property type="match status" value="1"/>
</dbReference>
<dbReference type="Gramene" id="TraesRN5B0101337400.1">
    <property type="protein sequence ID" value="TraesRN5B0101337400.1"/>
    <property type="gene ID" value="TraesRN5B0101337400"/>
</dbReference>
<protein>
    <recommendedName>
        <fullName evidence="4">Late embryogenesis abundant protein LEA-2 subgroup domain-containing protein</fullName>
    </recommendedName>
</protein>
<dbReference type="Gramene" id="TraesNOR5B03G03051700.1">
    <property type="protein sequence ID" value="TraesNOR5B03G03051700.1.CDS1"/>
    <property type="gene ID" value="TraesNOR5B03G03051700"/>
</dbReference>
<dbReference type="AlphaFoldDB" id="A0A3B6LYY5"/>
<dbReference type="Gramene" id="TraesWEE_scaffold_000537_01G000300.1">
    <property type="protein sequence ID" value="TraesWEE_scaffold_000537_01G000300.1"/>
    <property type="gene ID" value="TraesWEE_scaffold_000537_01G000300"/>
</dbReference>
<dbReference type="PANTHER" id="PTHR36480">
    <property type="entry name" value="OS06G0118900 PROTEIN-RELATED"/>
    <property type="match status" value="1"/>
</dbReference>
<evidence type="ECO:0000256" key="1">
    <source>
        <dbReference type="SAM" id="Phobius"/>
    </source>
</evidence>